<keyword evidence="3" id="KW-1185">Reference proteome</keyword>
<gene>
    <name evidence="2" type="ORF">CBER1_08133</name>
</gene>
<protein>
    <submittedName>
        <fullName evidence="2">Uncharacterized protein</fullName>
    </submittedName>
</protein>
<comment type="caution">
    <text evidence="2">The sequence shown here is derived from an EMBL/GenBank/DDBJ whole genome shotgun (WGS) entry which is preliminary data.</text>
</comment>
<dbReference type="EMBL" id="PNEN01000253">
    <property type="protein sequence ID" value="PPJ60562.1"/>
    <property type="molecule type" value="Genomic_DNA"/>
</dbReference>
<accession>A0A2S6CLG5</accession>
<evidence type="ECO:0000313" key="3">
    <source>
        <dbReference type="Proteomes" id="UP000237631"/>
    </source>
</evidence>
<evidence type="ECO:0000313" key="2">
    <source>
        <dbReference type="EMBL" id="PPJ60562.1"/>
    </source>
</evidence>
<dbReference type="OrthoDB" id="3646061at2759"/>
<feature type="region of interest" description="Disordered" evidence="1">
    <location>
        <begin position="125"/>
        <end position="152"/>
    </location>
</feature>
<dbReference type="Proteomes" id="UP000237631">
    <property type="component" value="Unassembled WGS sequence"/>
</dbReference>
<name>A0A2S6CLG5_9PEZI</name>
<proteinExistence type="predicted"/>
<evidence type="ECO:0000256" key="1">
    <source>
        <dbReference type="SAM" id="MobiDB-lite"/>
    </source>
</evidence>
<sequence length="249" mass="28420">MELLECDFDTAKPSFINLDQGYWIEWRNLSRFRSSGNQSRLSPTSFHRATWAYHKAERHRATERKTAQKNVWCRSALHQVPHAQYNRHAGPRSSGKQNHIASLQNWRHSTPLNVAATEIQHVAETWKSSRQQDPRRLSPSGPSKPLSVHTMNSKPANVNQSCLKACYHSAFRAWTTAPHLHTASETAECFEWRQTAGPAQIFALDQRHHIFGHSSRRPKTATGDRDLGHDQAMGVHLTVVPRWNLRGSV</sequence>
<dbReference type="AlphaFoldDB" id="A0A2S6CLG5"/>
<organism evidence="2 3">
    <name type="scientific">Cercospora berteroae</name>
    <dbReference type="NCBI Taxonomy" id="357750"/>
    <lineage>
        <taxon>Eukaryota</taxon>
        <taxon>Fungi</taxon>
        <taxon>Dikarya</taxon>
        <taxon>Ascomycota</taxon>
        <taxon>Pezizomycotina</taxon>
        <taxon>Dothideomycetes</taxon>
        <taxon>Dothideomycetidae</taxon>
        <taxon>Mycosphaerellales</taxon>
        <taxon>Mycosphaerellaceae</taxon>
        <taxon>Cercospora</taxon>
    </lineage>
</organism>
<reference evidence="3" key="1">
    <citation type="journal article" date="2017" name="bioRxiv">
        <title>Conservation of a gene cluster reveals novel cercosporin biosynthetic mechanisms and extends production to the genus Colletotrichum.</title>
        <authorList>
            <person name="de Jonge R."/>
            <person name="Ebert M.K."/>
            <person name="Huitt-Roehl C.R."/>
            <person name="Pal P."/>
            <person name="Suttle J.C."/>
            <person name="Spanner R.E."/>
            <person name="Neubauer J.D."/>
            <person name="Jurick W.M.II."/>
            <person name="Stott K.A."/>
            <person name="Secor G.A."/>
            <person name="Thomma B.P.H.J."/>
            <person name="Van de Peer Y."/>
            <person name="Townsend C.A."/>
            <person name="Bolton M.D."/>
        </authorList>
    </citation>
    <scope>NUCLEOTIDE SEQUENCE [LARGE SCALE GENOMIC DNA]</scope>
    <source>
        <strain evidence="3">CBS538.71</strain>
    </source>
</reference>